<evidence type="ECO:0000256" key="1">
    <source>
        <dbReference type="ARBA" id="ARBA00001933"/>
    </source>
</evidence>
<name>A0A6N9TX06_DISTH</name>
<proteinExistence type="inferred from homology"/>
<reference evidence="12 13" key="1">
    <citation type="submission" date="2020-02" db="EMBL/GenBank/DDBJ databases">
        <title>Comparative genomics of sulfur disproportionating microorganisms.</title>
        <authorList>
            <person name="Ward L.M."/>
            <person name="Bertran E."/>
            <person name="Johnston D.T."/>
        </authorList>
    </citation>
    <scope>NUCLEOTIDE SEQUENCE [LARGE SCALE GENOMIC DNA]</scope>
    <source>
        <strain evidence="12 13">DSM 100025</strain>
    </source>
</reference>
<dbReference type="GO" id="GO:0030170">
    <property type="term" value="F:pyridoxal phosphate binding"/>
    <property type="evidence" value="ECO:0007669"/>
    <property type="project" value="InterPro"/>
</dbReference>
<dbReference type="PIRSF" id="PIRSF005572">
    <property type="entry name" value="NifS"/>
    <property type="match status" value="1"/>
</dbReference>
<evidence type="ECO:0000256" key="4">
    <source>
        <dbReference type="ARBA" id="ARBA00022679"/>
    </source>
</evidence>
<comment type="catalytic activity">
    <reaction evidence="9 10">
        <text>(sulfur carrier)-H + L-cysteine = (sulfur carrier)-SH + L-alanine</text>
        <dbReference type="Rhea" id="RHEA:43892"/>
        <dbReference type="Rhea" id="RHEA-COMP:14737"/>
        <dbReference type="Rhea" id="RHEA-COMP:14739"/>
        <dbReference type="ChEBI" id="CHEBI:29917"/>
        <dbReference type="ChEBI" id="CHEBI:35235"/>
        <dbReference type="ChEBI" id="CHEBI:57972"/>
        <dbReference type="ChEBI" id="CHEBI:64428"/>
        <dbReference type="EC" id="2.8.1.7"/>
    </reaction>
</comment>
<comment type="caution">
    <text evidence="12">The sequence shown here is derived from an EMBL/GenBank/DDBJ whole genome shotgun (WGS) entry which is preliminary data.</text>
</comment>
<dbReference type="InterPro" id="IPR000192">
    <property type="entry name" value="Aminotrans_V_dom"/>
</dbReference>
<gene>
    <name evidence="12" type="primary">nifS</name>
    <name evidence="12" type="ORF">G3N55_09200</name>
</gene>
<keyword evidence="5 10" id="KW-0479">Metal-binding</keyword>
<dbReference type="Gene3D" id="1.10.260.50">
    <property type="match status" value="1"/>
</dbReference>
<dbReference type="GO" id="GO:0051536">
    <property type="term" value="F:iron-sulfur cluster binding"/>
    <property type="evidence" value="ECO:0007669"/>
    <property type="project" value="UniProtKB-KW"/>
</dbReference>
<dbReference type="EC" id="2.8.1.7" evidence="10"/>
<evidence type="ECO:0000313" key="13">
    <source>
        <dbReference type="Proteomes" id="UP000469346"/>
    </source>
</evidence>
<comment type="similarity">
    <text evidence="2 10">Belongs to the class-V pyridoxal-phosphate-dependent aminotransferase family. NifS/IscS subfamily.</text>
</comment>
<keyword evidence="4 10" id="KW-0808">Transferase</keyword>
<dbReference type="Gene3D" id="3.40.640.10">
    <property type="entry name" value="Type I PLP-dependent aspartate aminotransferase-like (Major domain)"/>
    <property type="match status" value="1"/>
</dbReference>
<dbReference type="InterPro" id="IPR015424">
    <property type="entry name" value="PyrdxlP-dep_Trfase"/>
</dbReference>
<comment type="cofactor">
    <cofactor evidence="1 10">
        <name>pyridoxal 5'-phosphate</name>
        <dbReference type="ChEBI" id="CHEBI:597326"/>
    </cofactor>
</comment>
<dbReference type="GO" id="GO:0046872">
    <property type="term" value="F:metal ion binding"/>
    <property type="evidence" value="ECO:0007669"/>
    <property type="project" value="UniProtKB-KW"/>
</dbReference>
<dbReference type="NCBIfam" id="NF002806">
    <property type="entry name" value="PRK02948.1"/>
    <property type="match status" value="1"/>
</dbReference>
<accession>A0A6N9TX06</accession>
<dbReference type="FunFam" id="3.40.640.10:FF:000084">
    <property type="entry name" value="IscS-like cysteine desulfurase"/>
    <property type="match status" value="1"/>
</dbReference>
<dbReference type="InterPro" id="IPR015422">
    <property type="entry name" value="PyrdxlP-dep_Trfase_small"/>
</dbReference>
<dbReference type="PANTHER" id="PTHR11601">
    <property type="entry name" value="CYSTEINE DESULFURYLASE FAMILY MEMBER"/>
    <property type="match status" value="1"/>
</dbReference>
<dbReference type="InterPro" id="IPR017772">
    <property type="entry name" value="Cys_deSase_NifS_bac/arc"/>
</dbReference>
<evidence type="ECO:0000256" key="8">
    <source>
        <dbReference type="ARBA" id="ARBA00023014"/>
    </source>
</evidence>
<organism evidence="12 13">
    <name type="scientific">Dissulfurirhabdus thermomarina</name>
    <dbReference type="NCBI Taxonomy" id="1765737"/>
    <lineage>
        <taxon>Bacteria</taxon>
        <taxon>Deltaproteobacteria</taxon>
        <taxon>Dissulfurirhabdaceae</taxon>
        <taxon>Dissulfurirhabdus</taxon>
    </lineage>
</organism>
<keyword evidence="6 10" id="KW-0663">Pyridoxal phosphate</keyword>
<evidence type="ECO:0000259" key="11">
    <source>
        <dbReference type="Pfam" id="PF00266"/>
    </source>
</evidence>
<dbReference type="GO" id="GO:0031071">
    <property type="term" value="F:cysteine desulfurase activity"/>
    <property type="evidence" value="ECO:0007669"/>
    <property type="project" value="UniProtKB-EC"/>
</dbReference>
<feature type="domain" description="Aminotransferase class V" evidence="11">
    <location>
        <begin position="4"/>
        <end position="364"/>
    </location>
</feature>
<dbReference type="InterPro" id="IPR015421">
    <property type="entry name" value="PyrdxlP-dep_Trfase_major"/>
</dbReference>
<evidence type="ECO:0000256" key="5">
    <source>
        <dbReference type="ARBA" id="ARBA00022723"/>
    </source>
</evidence>
<evidence type="ECO:0000256" key="3">
    <source>
        <dbReference type="ARBA" id="ARBA00011738"/>
    </source>
</evidence>
<dbReference type="RefSeq" id="WP_163299138.1">
    <property type="nucleotide sequence ID" value="NZ_JAAGRR010000110.1"/>
</dbReference>
<dbReference type="GO" id="GO:0006520">
    <property type="term" value="P:amino acid metabolic process"/>
    <property type="evidence" value="ECO:0007669"/>
    <property type="project" value="InterPro"/>
</dbReference>
<protein>
    <recommendedName>
        <fullName evidence="10">Cysteine desulfurase</fullName>
        <ecNumber evidence="10">2.8.1.7</ecNumber>
    </recommendedName>
    <alternativeName>
        <fullName evidence="10">Nitrogenase metalloclusters biosynthesis protein NifS</fullName>
    </alternativeName>
</protein>
<dbReference type="AlphaFoldDB" id="A0A6N9TX06"/>
<dbReference type="PANTHER" id="PTHR11601:SF34">
    <property type="entry name" value="CYSTEINE DESULFURASE"/>
    <property type="match status" value="1"/>
</dbReference>
<keyword evidence="8 10" id="KW-0411">Iron-sulfur</keyword>
<sequence>MAVIYFDNNATTRVDPAVFEEMAPYFSDLYGNPSSMHTFGGQVGKKLREARERVADLLGCEPDEIVFTSCGTEGDNTAIWSALNAQPDKRHLVTTKVEHPAVRNLAKHLAKKGYQVTFLGVDAQGMLDLDELRASLRDDTALVSIMYANNETGTVFPIPEIAEIVKARGILFHTDAVQAVGKIPLDLRRLPADLLALSGHKIHAPKGVGALFVRKRTPFRPFVIGGHQERGRRGGTENVPGIIGLGKACELAKAHLEAENTTVRALRDRLEQGLVAAIPDTRLNGHPTERLPNTVNLSFKYVEGEAILLHLDRLGVCASSGSACTSGSLEPSHVLRAMGVPFTYAHGSIRFSLGRFNTREEVDLVVRELPGIIAGLRAISPYRDGDEAAVPPRACG</sequence>
<evidence type="ECO:0000313" key="12">
    <source>
        <dbReference type="EMBL" id="NDY43016.1"/>
    </source>
</evidence>
<dbReference type="NCBIfam" id="TIGR03402">
    <property type="entry name" value="FeS_nifS"/>
    <property type="match status" value="1"/>
</dbReference>
<dbReference type="Proteomes" id="UP000469346">
    <property type="component" value="Unassembled WGS sequence"/>
</dbReference>
<dbReference type="EMBL" id="JAAGRR010000110">
    <property type="protein sequence ID" value="NDY43016.1"/>
    <property type="molecule type" value="Genomic_DNA"/>
</dbReference>
<dbReference type="Gene3D" id="3.90.1150.10">
    <property type="entry name" value="Aspartate Aminotransferase, domain 1"/>
    <property type="match status" value="1"/>
</dbReference>
<keyword evidence="7 10" id="KW-0408">Iron</keyword>
<keyword evidence="13" id="KW-1185">Reference proteome</keyword>
<comment type="subunit">
    <text evidence="3">Homodimer.</text>
</comment>
<comment type="function">
    <text evidence="10">Catalyzes the removal of elemental sulfur atoms from cysteine to produce alanine.</text>
</comment>
<evidence type="ECO:0000256" key="10">
    <source>
        <dbReference type="RuleBase" id="RU364075"/>
    </source>
</evidence>
<evidence type="ECO:0000256" key="2">
    <source>
        <dbReference type="ARBA" id="ARBA00006490"/>
    </source>
</evidence>
<dbReference type="Pfam" id="PF00266">
    <property type="entry name" value="Aminotran_5"/>
    <property type="match status" value="1"/>
</dbReference>
<evidence type="ECO:0000256" key="9">
    <source>
        <dbReference type="ARBA" id="ARBA00050776"/>
    </source>
</evidence>
<dbReference type="SUPFAM" id="SSF53383">
    <property type="entry name" value="PLP-dependent transferases"/>
    <property type="match status" value="1"/>
</dbReference>
<evidence type="ECO:0000256" key="7">
    <source>
        <dbReference type="ARBA" id="ARBA00023004"/>
    </source>
</evidence>
<evidence type="ECO:0000256" key="6">
    <source>
        <dbReference type="ARBA" id="ARBA00022898"/>
    </source>
</evidence>
<dbReference type="InterPro" id="IPR016454">
    <property type="entry name" value="Cysteine_dSase"/>
</dbReference>